<evidence type="ECO:0000259" key="4">
    <source>
        <dbReference type="Pfam" id="PF05116"/>
    </source>
</evidence>
<dbReference type="PANTHER" id="PTHR10000">
    <property type="entry name" value="PHOSPHOSERINE PHOSPHATASE"/>
    <property type="match status" value="1"/>
</dbReference>
<organism evidence="5 6">
    <name type="scientific">Candidatus Sodalis pierantonii str. SOPE</name>
    <dbReference type="NCBI Taxonomy" id="2342"/>
    <lineage>
        <taxon>Bacteria</taxon>
        <taxon>Pseudomonadati</taxon>
        <taxon>Pseudomonadota</taxon>
        <taxon>Gammaproteobacteria</taxon>
        <taxon>Enterobacterales</taxon>
        <taxon>Bruguierivoracaceae</taxon>
        <taxon>Sodalis</taxon>
    </lineage>
</organism>
<dbReference type="NCBIfam" id="NF002976">
    <property type="entry name" value="PRK03669.1"/>
    <property type="match status" value="1"/>
</dbReference>
<dbReference type="SFLD" id="SFLDG01142">
    <property type="entry name" value="C2.B.2:_Mannosyl-3-phosphoglyc"/>
    <property type="match status" value="1"/>
</dbReference>
<dbReference type="NCBIfam" id="TIGR01484">
    <property type="entry name" value="HAD-SF-IIB"/>
    <property type="match status" value="1"/>
</dbReference>
<dbReference type="PANTHER" id="PTHR10000:SF8">
    <property type="entry name" value="HAD SUPERFAMILY HYDROLASE-LIKE, TYPE 3"/>
    <property type="match status" value="1"/>
</dbReference>
<dbReference type="GO" id="GO:0050531">
    <property type="term" value="F:mannosyl-3-phosphoglycerate phosphatase activity"/>
    <property type="evidence" value="ECO:0007669"/>
    <property type="project" value="InterPro"/>
</dbReference>
<dbReference type="InterPro" id="IPR006379">
    <property type="entry name" value="HAD-SF_hydro_IIB"/>
</dbReference>
<dbReference type="InterPro" id="IPR023214">
    <property type="entry name" value="HAD_sf"/>
</dbReference>
<dbReference type="CDD" id="cd07507">
    <property type="entry name" value="HAD_Pase"/>
    <property type="match status" value="1"/>
</dbReference>
<dbReference type="Pfam" id="PF08282">
    <property type="entry name" value="Hydrolase_3"/>
    <property type="match status" value="1"/>
</dbReference>
<keyword evidence="3" id="KW-0460">Magnesium</keyword>
<dbReference type="Proteomes" id="UP000019025">
    <property type="component" value="Chromosome"/>
</dbReference>
<dbReference type="NCBIfam" id="TIGR01486">
    <property type="entry name" value="HAD-SF-IIB-MPGP"/>
    <property type="match status" value="1"/>
</dbReference>
<dbReference type="SUPFAM" id="SSF56784">
    <property type="entry name" value="HAD-like"/>
    <property type="match status" value="1"/>
</dbReference>
<dbReference type="eggNOG" id="COG3769">
    <property type="taxonomic scope" value="Bacteria"/>
</dbReference>
<dbReference type="PATRIC" id="fig|2342.5.peg.2802"/>
<dbReference type="GO" id="GO:0005829">
    <property type="term" value="C:cytosol"/>
    <property type="evidence" value="ECO:0007669"/>
    <property type="project" value="TreeGrafter"/>
</dbReference>
<name>W0HP51_9GAMM</name>
<dbReference type="Gene3D" id="3.40.50.1000">
    <property type="entry name" value="HAD superfamily/HAD-like"/>
    <property type="match status" value="1"/>
</dbReference>
<dbReference type="HOGENOM" id="CLU_063016_0_0_6"/>
<dbReference type="AlphaFoldDB" id="W0HP51"/>
<evidence type="ECO:0000313" key="6">
    <source>
        <dbReference type="Proteomes" id="UP000019025"/>
    </source>
</evidence>
<protein>
    <submittedName>
        <fullName evidence="5">Mannosyl-3-phosphoglycerate phosphatase</fullName>
    </submittedName>
</protein>
<dbReference type="InterPro" id="IPR006381">
    <property type="entry name" value="HAD-SF-IIB-MPGP"/>
</dbReference>
<dbReference type="EMBL" id="CP006568">
    <property type="protein sequence ID" value="AHF74287.1"/>
    <property type="molecule type" value="Genomic_DNA"/>
</dbReference>
<dbReference type="SFLD" id="SFLDS00003">
    <property type="entry name" value="Haloacid_Dehalogenase"/>
    <property type="match status" value="1"/>
</dbReference>
<accession>W0HP51</accession>
<keyword evidence="6" id="KW-1185">Reference proteome</keyword>
<dbReference type="RefSeq" id="WP_025245829.1">
    <property type="nucleotide sequence ID" value="NZ_CP006568.1"/>
</dbReference>
<gene>
    <name evidence="5" type="ORF">SOPEG_2631</name>
</gene>
<evidence type="ECO:0000313" key="5">
    <source>
        <dbReference type="EMBL" id="AHF74287.1"/>
    </source>
</evidence>
<reference evidence="5 6" key="1">
    <citation type="journal article" date="2014" name="Genome Biol. Evol.">
        <title>Genome degeneration and adaptation in a nascent stage of symbiosis.</title>
        <authorList>
            <person name="Oakeson K.F."/>
            <person name="Gil R."/>
            <person name="Clayton A.L."/>
            <person name="Dunn D.M."/>
            <person name="von Niederhausern A.C."/>
            <person name="Hamil C."/>
            <person name="Aoyagi A."/>
            <person name="Duval B."/>
            <person name="Baca A."/>
            <person name="Silva F.J."/>
            <person name="Vallier A."/>
            <person name="Jackson D.G."/>
            <person name="Latorre A."/>
            <person name="Weiss R.B."/>
            <person name="Heddi A."/>
            <person name="Moya A."/>
            <person name="Dale C."/>
        </authorList>
    </citation>
    <scope>NUCLEOTIDE SEQUENCE [LARGE SCALE GENOMIC DNA]</scope>
    <source>
        <strain evidence="6">none</strain>
    </source>
</reference>
<dbReference type="KEGG" id="pes:SOPEG_2631"/>
<dbReference type="InterPro" id="IPR006380">
    <property type="entry name" value="SPP-like_dom"/>
</dbReference>
<dbReference type="Gene3D" id="3.30.980.20">
    <property type="entry name" value="Putative mannosyl-3-phosphoglycerate phosphatase, domain 2"/>
    <property type="match status" value="1"/>
</dbReference>
<dbReference type="InterPro" id="IPR036412">
    <property type="entry name" value="HAD-like_sf"/>
</dbReference>
<keyword evidence="2" id="KW-0378">Hydrolase</keyword>
<dbReference type="SFLD" id="SFLDG01140">
    <property type="entry name" value="C2.B:_Phosphomannomutase_and_P"/>
    <property type="match status" value="1"/>
</dbReference>
<evidence type="ECO:0000256" key="2">
    <source>
        <dbReference type="ARBA" id="ARBA00022801"/>
    </source>
</evidence>
<dbReference type="Pfam" id="PF05116">
    <property type="entry name" value="S6PP"/>
    <property type="match status" value="1"/>
</dbReference>
<proteinExistence type="predicted"/>
<dbReference type="STRING" id="2342.SOPEG_2631"/>
<evidence type="ECO:0000256" key="3">
    <source>
        <dbReference type="ARBA" id="ARBA00022842"/>
    </source>
</evidence>
<evidence type="ECO:0000256" key="1">
    <source>
        <dbReference type="ARBA" id="ARBA00022723"/>
    </source>
</evidence>
<dbReference type="GO" id="GO:0051479">
    <property type="term" value="P:mannosylglycerate biosynthetic process"/>
    <property type="evidence" value="ECO:0007669"/>
    <property type="project" value="InterPro"/>
</dbReference>
<keyword evidence="1" id="KW-0479">Metal-binding</keyword>
<sequence>MPSLTDPLLVITDLDGSLLDHHTYSWQPAAPWLAKLKANDIPIVICSSKTTAEIVTLQTQLGLVGAPFIAENGAALQLDARWPNAQVSAGGFTGKDYTALRAVMTRLREAQGYKFFGFGDVTANEVAEWTGLSVKEAQLAKTRQASEAFIWRDTDDRLAAFAAELAAEDLAITEGGRFYHVMSRGSGKGAAVRWLLEQYRQHDGRRWQTLGLGDGPNDQSMLDAVNYAVIIRGYSKTPVVLSSAHPSIYRTQAYGPEGWVEGLNHFITEA</sequence>
<dbReference type="GO" id="GO:0000287">
    <property type="term" value="F:magnesium ion binding"/>
    <property type="evidence" value="ECO:0007669"/>
    <property type="project" value="UniProtKB-ARBA"/>
</dbReference>
<feature type="domain" description="Sucrose phosphatase-like" evidence="4">
    <location>
        <begin position="173"/>
        <end position="266"/>
    </location>
</feature>